<proteinExistence type="predicted"/>
<keyword evidence="2" id="KW-0808">Transferase</keyword>
<comment type="caution">
    <text evidence="2">The sequence shown here is derived from an EMBL/GenBank/DDBJ whole genome shotgun (WGS) entry which is preliminary data.</text>
</comment>
<dbReference type="Proteomes" id="UP001595547">
    <property type="component" value="Unassembled WGS sequence"/>
</dbReference>
<dbReference type="InterPro" id="IPR016181">
    <property type="entry name" value="Acyl_CoA_acyltransferase"/>
</dbReference>
<keyword evidence="2" id="KW-0012">Acyltransferase</keyword>
<dbReference type="GO" id="GO:0016746">
    <property type="term" value="F:acyltransferase activity"/>
    <property type="evidence" value="ECO:0007669"/>
    <property type="project" value="UniProtKB-KW"/>
</dbReference>
<reference evidence="3" key="1">
    <citation type="journal article" date="2019" name="Int. J. Syst. Evol. Microbiol.">
        <title>The Global Catalogue of Microorganisms (GCM) 10K type strain sequencing project: providing services to taxonomists for standard genome sequencing and annotation.</title>
        <authorList>
            <consortium name="The Broad Institute Genomics Platform"/>
            <consortium name="The Broad Institute Genome Sequencing Center for Infectious Disease"/>
            <person name="Wu L."/>
            <person name="Ma J."/>
        </authorList>
    </citation>
    <scope>NUCLEOTIDE SEQUENCE [LARGE SCALE GENOMIC DNA]</scope>
    <source>
        <strain evidence="3">KCTC 52039</strain>
    </source>
</reference>
<dbReference type="EC" id="2.3.-.-" evidence="2"/>
<accession>A0ABV7J2W9</accession>
<dbReference type="PANTHER" id="PTHR43441">
    <property type="entry name" value="RIBOSOMAL-PROTEIN-SERINE ACETYLTRANSFERASE"/>
    <property type="match status" value="1"/>
</dbReference>
<dbReference type="InterPro" id="IPR051908">
    <property type="entry name" value="Ribosomal_N-acetyltransferase"/>
</dbReference>
<dbReference type="Gene3D" id="3.40.630.30">
    <property type="match status" value="1"/>
</dbReference>
<protein>
    <submittedName>
        <fullName evidence="2">GNAT family N-acetyltransferase</fullName>
        <ecNumber evidence="2">2.3.-.-</ecNumber>
    </submittedName>
</protein>
<sequence length="227" mass="25757">MAENMQHWTPRPRPEAVPLEGRYVRLEKLEARHAGQLFDAATVADADARFTWLPETPPQDRADFAAWVDKVSASPDPIFFAIIDNASGKVAGRQTLMRIDAANGVVEIGNIYWGPLIARKAAATEALFLFAQYIFDTLGYRRFEWKCNNDNAPSKAAALRFGFQYEGLFRQHLIVKGLNRDTAWFAMIDKDWAKLKPAYEAWLAPQNFDAAGMQKRRLEEFRADFAA</sequence>
<organism evidence="2 3">
    <name type="scientific">Cypionkella sinensis</name>
    <dbReference type="NCBI Taxonomy" id="1756043"/>
    <lineage>
        <taxon>Bacteria</taxon>
        <taxon>Pseudomonadati</taxon>
        <taxon>Pseudomonadota</taxon>
        <taxon>Alphaproteobacteria</taxon>
        <taxon>Rhodobacterales</taxon>
        <taxon>Paracoccaceae</taxon>
        <taxon>Cypionkella</taxon>
    </lineage>
</organism>
<dbReference type="Pfam" id="PF13302">
    <property type="entry name" value="Acetyltransf_3"/>
    <property type="match status" value="1"/>
</dbReference>
<feature type="domain" description="N-acetyltransferase" evidence="1">
    <location>
        <begin position="36"/>
        <end position="181"/>
    </location>
</feature>
<dbReference type="EMBL" id="JBHRTO010000001">
    <property type="protein sequence ID" value="MFC3181946.1"/>
    <property type="molecule type" value="Genomic_DNA"/>
</dbReference>
<dbReference type="SUPFAM" id="SSF55729">
    <property type="entry name" value="Acyl-CoA N-acyltransferases (Nat)"/>
    <property type="match status" value="1"/>
</dbReference>
<gene>
    <name evidence="2" type="ORF">ACFOGH_13165</name>
</gene>
<evidence type="ECO:0000259" key="1">
    <source>
        <dbReference type="PROSITE" id="PS51186"/>
    </source>
</evidence>
<evidence type="ECO:0000313" key="2">
    <source>
        <dbReference type="EMBL" id="MFC3181946.1"/>
    </source>
</evidence>
<evidence type="ECO:0000313" key="3">
    <source>
        <dbReference type="Proteomes" id="UP001595547"/>
    </source>
</evidence>
<keyword evidence="3" id="KW-1185">Reference proteome</keyword>
<dbReference type="PROSITE" id="PS51186">
    <property type="entry name" value="GNAT"/>
    <property type="match status" value="1"/>
</dbReference>
<dbReference type="RefSeq" id="WP_380073528.1">
    <property type="nucleotide sequence ID" value="NZ_JBHRTO010000001.1"/>
</dbReference>
<dbReference type="PANTHER" id="PTHR43441:SF2">
    <property type="entry name" value="FAMILY ACETYLTRANSFERASE, PUTATIVE (AFU_ORTHOLOGUE AFUA_7G00850)-RELATED"/>
    <property type="match status" value="1"/>
</dbReference>
<dbReference type="InterPro" id="IPR000182">
    <property type="entry name" value="GNAT_dom"/>
</dbReference>
<name>A0ABV7J2W9_9RHOB</name>